<evidence type="ECO:0000313" key="4">
    <source>
        <dbReference type="Proteomes" id="UP000188532"/>
    </source>
</evidence>
<dbReference type="Proteomes" id="UP000188532">
    <property type="component" value="Unassembled WGS sequence"/>
</dbReference>
<organism evidence="2 5">
    <name type="scientific">Mycobacterium kansasii</name>
    <dbReference type="NCBI Taxonomy" id="1768"/>
    <lineage>
        <taxon>Bacteria</taxon>
        <taxon>Bacillati</taxon>
        <taxon>Actinomycetota</taxon>
        <taxon>Actinomycetes</taxon>
        <taxon>Mycobacteriales</taxon>
        <taxon>Mycobacteriaceae</taxon>
        <taxon>Mycobacterium</taxon>
    </lineage>
</organism>
<evidence type="ECO:0000256" key="1">
    <source>
        <dbReference type="SAM" id="MobiDB-lite"/>
    </source>
</evidence>
<gene>
    <name evidence="3" type="ORF">BZL29_3546</name>
    <name evidence="2" type="ORF">BZL30_9205</name>
</gene>
<evidence type="ECO:0000313" key="2">
    <source>
        <dbReference type="EMBL" id="OOK64152.1"/>
    </source>
</evidence>
<dbReference type="Proteomes" id="UP000189229">
    <property type="component" value="Unassembled WGS sequence"/>
</dbReference>
<evidence type="ECO:0000313" key="5">
    <source>
        <dbReference type="Proteomes" id="UP000189229"/>
    </source>
</evidence>
<dbReference type="EMBL" id="MVBN01000003">
    <property type="protein sequence ID" value="OOK76917.1"/>
    <property type="molecule type" value="Genomic_DNA"/>
</dbReference>
<evidence type="ECO:0000313" key="3">
    <source>
        <dbReference type="EMBL" id="OOK76917.1"/>
    </source>
</evidence>
<proteinExistence type="predicted"/>
<comment type="caution">
    <text evidence="2">The sequence shown here is derived from an EMBL/GenBank/DDBJ whole genome shotgun (WGS) entry which is preliminary data.</text>
</comment>
<feature type="region of interest" description="Disordered" evidence="1">
    <location>
        <begin position="18"/>
        <end position="40"/>
    </location>
</feature>
<protein>
    <submittedName>
        <fullName evidence="2">Uncharacterized protein</fullName>
    </submittedName>
</protein>
<reference evidence="4 5" key="1">
    <citation type="submission" date="2017-02" db="EMBL/GenBank/DDBJ databases">
        <title>Complete genome sequences of Mycobacterium kansasii strains isolated from rhesus macaques.</title>
        <authorList>
            <person name="Panda A."/>
            <person name="Nagaraj S."/>
            <person name="Zhao X."/>
            <person name="Tettelin H."/>
            <person name="Detolla L.J."/>
        </authorList>
    </citation>
    <scope>NUCLEOTIDE SEQUENCE [LARGE SCALE GENOMIC DNA]</scope>
    <source>
        <strain evidence="3 4">11-3469</strain>
        <strain evidence="2 5">11-3813</strain>
    </source>
</reference>
<dbReference type="EMBL" id="MVBM01000013">
    <property type="protein sequence ID" value="OOK64152.1"/>
    <property type="molecule type" value="Genomic_DNA"/>
</dbReference>
<dbReference type="AlphaFoldDB" id="A0A1V3WBA4"/>
<name>A0A1V3WBA4_MYCKA</name>
<sequence>MSGPESFVHIKAAVSPSTLPQAIEPPGLPSGRVQEAGVEPDPGQLAALKWCEW</sequence>
<accession>A0A1V3WBA4</accession>